<dbReference type="InterPro" id="IPR003135">
    <property type="entry name" value="ATP-grasp_carboxylate-amine"/>
</dbReference>
<name>A0A7X2D342_9PROT</name>
<feature type="domain" description="ATP-grasp" evidence="7">
    <location>
        <begin position="110"/>
        <end position="296"/>
    </location>
</feature>
<keyword evidence="2 5" id="KW-0547">Nucleotide-binding</keyword>
<evidence type="ECO:0000256" key="4">
    <source>
        <dbReference type="ARBA" id="ARBA00022840"/>
    </source>
</evidence>
<feature type="binding site" evidence="5">
    <location>
        <position position="189"/>
    </location>
    <ligand>
        <name>ATP</name>
        <dbReference type="ChEBI" id="CHEBI:30616"/>
    </ligand>
</feature>
<proteinExistence type="inferred from homology"/>
<dbReference type="GO" id="GO:0004638">
    <property type="term" value="F:phosphoribosylaminoimidazole carboxylase activity"/>
    <property type="evidence" value="ECO:0007669"/>
    <property type="project" value="InterPro"/>
</dbReference>
<keyword evidence="1 5" id="KW-0436">Ligase</keyword>
<dbReference type="SUPFAM" id="SSF51246">
    <property type="entry name" value="Rudiment single hybrid motif"/>
    <property type="match status" value="1"/>
</dbReference>
<dbReference type="PROSITE" id="PS50975">
    <property type="entry name" value="ATP_GRASP"/>
    <property type="match status" value="1"/>
</dbReference>
<dbReference type="UniPathway" id="UPA00074">
    <property type="reaction ID" value="UER00942"/>
</dbReference>
<feature type="binding site" evidence="5">
    <location>
        <begin position="181"/>
        <end position="184"/>
    </location>
    <ligand>
        <name>ATP</name>
        <dbReference type="ChEBI" id="CHEBI:30616"/>
    </ligand>
</feature>
<dbReference type="Gene3D" id="3.40.50.20">
    <property type="match status" value="1"/>
</dbReference>
<dbReference type="GO" id="GO:0034028">
    <property type="term" value="F:5-(carboxyamino)imidazole ribonucleotide synthase activity"/>
    <property type="evidence" value="ECO:0007669"/>
    <property type="project" value="UniProtKB-UniRule"/>
</dbReference>
<dbReference type="GO" id="GO:0005829">
    <property type="term" value="C:cytosol"/>
    <property type="evidence" value="ECO:0007669"/>
    <property type="project" value="TreeGrafter"/>
</dbReference>
<dbReference type="PANTHER" id="PTHR11609:SF5">
    <property type="entry name" value="PHOSPHORIBOSYLAMINOIMIDAZOLE CARBOXYLASE"/>
    <property type="match status" value="1"/>
</dbReference>
<dbReference type="GO" id="GO:0046872">
    <property type="term" value="F:metal ion binding"/>
    <property type="evidence" value="ECO:0007669"/>
    <property type="project" value="InterPro"/>
</dbReference>
<dbReference type="OrthoDB" id="9804625at2"/>
<dbReference type="InterPro" id="IPR011054">
    <property type="entry name" value="Rudment_hybrid_motif"/>
</dbReference>
<evidence type="ECO:0000256" key="3">
    <source>
        <dbReference type="ARBA" id="ARBA00022755"/>
    </source>
</evidence>
<dbReference type="NCBIfam" id="NF004676">
    <property type="entry name" value="PRK06019.1-2"/>
    <property type="match status" value="1"/>
</dbReference>
<keyword evidence="3 5" id="KW-0658">Purine biosynthesis</keyword>
<dbReference type="Proteomes" id="UP000434582">
    <property type="component" value="Unassembled WGS sequence"/>
</dbReference>
<dbReference type="SUPFAM" id="SSF52440">
    <property type="entry name" value="PreATP-grasp domain"/>
    <property type="match status" value="1"/>
</dbReference>
<evidence type="ECO:0000256" key="6">
    <source>
        <dbReference type="RuleBase" id="RU361200"/>
    </source>
</evidence>
<dbReference type="Gene3D" id="3.30.1490.20">
    <property type="entry name" value="ATP-grasp fold, A domain"/>
    <property type="match status" value="1"/>
</dbReference>
<comment type="caution">
    <text evidence="8">The sequence shown here is derived from an EMBL/GenBank/DDBJ whole genome shotgun (WGS) entry which is preliminary data.</text>
</comment>
<dbReference type="NCBIfam" id="NF004679">
    <property type="entry name" value="PRK06019.1-5"/>
    <property type="match status" value="1"/>
</dbReference>
<gene>
    <name evidence="5 6" type="primary">purK</name>
    <name evidence="8" type="ORF">GHC57_10390</name>
</gene>
<evidence type="ECO:0000259" key="7">
    <source>
        <dbReference type="PROSITE" id="PS50975"/>
    </source>
</evidence>
<keyword evidence="9" id="KW-1185">Reference proteome</keyword>
<feature type="binding site" evidence="5">
    <location>
        <position position="146"/>
    </location>
    <ligand>
        <name>ATP</name>
        <dbReference type="ChEBI" id="CHEBI:30616"/>
    </ligand>
</feature>
<organism evidence="8 9">
    <name type="scientific">Roseospira navarrensis</name>
    <dbReference type="NCBI Taxonomy" id="140058"/>
    <lineage>
        <taxon>Bacteria</taxon>
        <taxon>Pseudomonadati</taxon>
        <taxon>Pseudomonadota</taxon>
        <taxon>Alphaproteobacteria</taxon>
        <taxon>Rhodospirillales</taxon>
        <taxon>Rhodospirillaceae</taxon>
        <taxon>Roseospira</taxon>
    </lineage>
</organism>
<dbReference type="PANTHER" id="PTHR11609">
    <property type="entry name" value="PURINE BIOSYNTHESIS PROTEIN 6/7, PUR6/7"/>
    <property type="match status" value="1"/>
</dbReference>
<comment type="similarity">
    <text evidence="5 6">Belongs to the PurK/PurT family.</text>
</comment>
<comment type="subunit">
    <text evidence="5 6">Homodimer.</text>
</comment>
<dbReference type="InterPro" id="IPR040686">
    <property type="entry name" value="PurK_C"/>
</dbReference>
<evidence type="ECO:0000313" key="9">
    <source>
        <dbReference type="Proteomes" id="UP000434582"/>
    </source>
</evidence>
<dbReference type="InterPro" id="IPR013815">
    <property type="entry name" value="ATP_grasp_subdomain_1"/>
</dbReference>
<comment type="function">
    <text evidence="5">Catalyzes the ATP-dependent conversion of 5-aminoimidazole ribonucleotide (AIR) and HCO(3)(-) to N5-carboxyaminoimidazole ribonucleotide (N5-CAIR).</text>
</comment>
<dbReference type="AlphaFoldDB" id="A0A7X2D342"/>
<dbReference type="GO" id="GO:0006189">
    <property type="term" value="P:'de novo' IMP biosynthetic process"/>
    <property type="evidence" value="ECO:0007669"/>
    <property type="project" value="UniProtKB-UniRule"/>
</dbReference>
<protein>
    <recommendedName>
        <fullName evidence="5 6">N5-carboxyaminoimidazole ribonucleotide synthase</fullName>
        <shortName evidence="5 6">N5-CAIR synthase</shortName>
        <ecNumber evidence="5 6">6.3.4.18</ecNumber>
    </recommendedName>
    <alternativeName>
        <fullName evidence="5 6">5-(carboxyamino)imidazole ribonucleotide synthetase</fullName>
    </alternativeName>
</protein>
<dbReference type="InterPro" id="IPR005875">
    <property type="entry name" value="PurK"/>
</dbReference>
<accession>A0A7X2D342</accession>
<dbReference type="HAMAP" id="MF_01928">
    <property type="entry name" value="PurK"/>
    <property type="match status" value="1"/>
</dbReference>
<dbReference type="Pfam" id="PF02222">
    <property type="entry name" value="ATP-grasp"/>
    <property type="match status" value="1"/>
</dbReference>
<dbReference type="NCBIfam" id="TIGR01161">
    <property type="entry name" value="purK"/>
    <property type="match status" value="1"/>
</dbReference>
<evidence type="ECO:0000256" key="1">
    <source>
        <dbReference type="ARBA" id="ARBA00022598"/>
    </source>
</evidence>
<dbReference type="RefSeq" id="WP_153343894.1">
    <property type="nucleotide sequence ID" value="NZ_WIVE01000029.1"/>
</dbReference>
<comment type="pathway">
    <text evidence="5 6">Purine metabolism; IMP biosynthesis via de novo pathway; 5-amino-1-(5-phospho-D-ribosyl)imidazole-4-carboxylate from 5-amino-1-(5-phospho-D-ribosyl)imidazole (N5-CAIR route): step 1/2.</text>
</comment>
<evidence type="ECO:0000256" key="2">
    <source>
        <dbReference type="ARBA" id="ARBA00022741"/>
    </source>
</evidence>
<evidence type="ECO:0000313" key="8">
    <source>
        <dbReference type="EMBL" id="MQX36924.1"/>
    </source>
</evidence>
<comment type="function">
    <text evidence="6">Catalyzes the ATP-dependent conversion of 5-aminoimidazole ribonucleotide (AIR) and HCO(3)- to N5-carboxyaminoimidazole ribonucleotide (N5-CAIR).</text>
</comment>
<dbReference type="NCBIfam" id="NF004675">
    <property type="entry name" value="PRK06019.1-1"/>
    <property type="match status" value="1"/>
</dbReference>
<feature type="binding site" evidence="5">
    <location>
        <begin position="151"/>
        <end position="157"/>
    </location>
    <ligand>
        <name>ATP</name>
        <dbReference type="ChEBI" id="CHEBI:30616"/>
    </ligand>
</feature>
<dbReference type="InterPro" id="IPR016185">
    <property type="entry name" value="PreATP-grasp_dom_sf"/>
</dbReference>
<keyword evidence="4 5" id="KW-0067">ATP-binding</keyword>
<comment type="catalytic activity">
    <reaction evidence="5 6">
        <text>5-amino-1-(5-phospho-beta-D-ribosyl)imidazole + hydrogencarbonate + ATP = 5-carboxyamino-1-(5-phospho-D-ribosyl)imidazole + ADP + phosphate + 2 H(+)</text>
        <dbReference type="Rhea" id="RHEA:19317"/>
        <dbReference type="ChEBI" id="CHEBI:15378"/>
        <dbReference type="ChEBI" id="CHEBI:17544"/>
        <dbReference type="ChEBI" id="CHEBI:30616"/>
        <dbReference type="ChEBI" id="CHEBI:43474"/>
        <dbReference type="ChEBI" id="CHEBI:58730"/>
        <dbReference type="ChEBI" id="CHEBI:137981"/>
        <dbReference type="ChEBI" id="CHEBI:456216"/>
        <dbReference type="EC" id="6.3.4.18"/>
    </reaction>
</comment>
<dbReference type="FunFam" id="3.30.1490.20:FF:000015">
    <property type="entry name" value="N5-carboxyaminoimidazole ribonucleotide synthase"/>
    <property type="match status" value="1"/>
</dbReference>
<dbReference type="FunFam" id="3.40.50.20:FF:000016">
    <property type="entry name" value="N5-carboxyaminoimidazole ribonucleotide synthase"/>
    <property type="match status" value="1"/>
</dbReference>
<dbReference type="Pfam" id="PF17769">
    <property type="entry name" value="PurK_C"/>
    <property type="match status" value="1"/>
</dbReference>
<dbReference type="Gene3D" id="3.30.470.20">
    <property type="entry name" value="ATP-grasp fold, B domain"/>
    <property type="match status" value="1"/>
</dbReference>
<dbReference type="SUPFAM" id="SSF56059">
    <property type="entry name" value="Glutathione synthetase ATP-binding domain-like"/>
    <property type="match status" value="1"/>
</dbReference>
<sequence length="361" mass="38149">MTVIPPGGTVGIIGGGQLGRMAAMAAARLGYDCVVLTPEADSPASRVARETIVAPYDDPEALATFAAAVDVVTFEFENVPAPAVAWLAARRPVRPSWTVLERAQDRIREKTFLNDAGIDTAPWRSVHGPDDLRAALAALGGPAILKTARMGYDGKGQMRLDADADPAAAWAALDTDAAVLEGVVDFAMEAAVIVARGPGGTTATFEPVQTVHIHHILDTTIAPAPLPDETRAAARALAVRAADALDLVGLLAVELFVTRDGRLLANEMAPRPHNSGHWSLDGAVTDQFEQFIRAVCGLPLGSTARLGETVRMRNLLGDDAFTWDTLLADPAAKLHLYGKRAARPGRKMGHVTWVEIGPSAD</sequence>
<dbReference type="EMBL" id="WIVE01000029">
    <property type="protein sequence ID" value="MQX36924.1"/>
    <property type="molecule type" value="Genomic_DNA"/>
</dbReference>
<feature type="binding site" evidence="5">
    <location>
        <position position="212"/>
    </location>
    <ligand>
        <name>ATP</name>
        <dbReference type="ChEBI" id="CHEBI:30616"/>
    </ligand>
</feature>
<dbReference type="InterPro" id="IPR011761">
    <property type="entry name" value="ATP-grasp"/>
</dbReference>
<reference evidence="8 9" key="1">
    <citation type="submission" date="2019-10" db="EMBL/GenBank/DDBJ databases">
        <title>Draft whole-genome sequence of the purple nonsulfur photosynthetic bacterium Roseospira navarrensis DSM 15114.</title>
        <authorList>
            <person name="Kyndt J.A."/>
            <person name="Meyer T.E."/>
        </authorList>
    </citation>
    <scope>NUCLEOTIDE SEQUENCE [LARGE SCALE GENOMIC DNA]</scope>
    <source>
        <strain evidence="8 9">DSM 15114</strain>
    </source>
</reference>
<dbReference type="EC" id="6.3.4.18" evidence="5 6"/>
<evidence type="ECO:0000256" key="5">
    <source>
        <dbReference type="HAMAP-Rule" id="MF_01928"/>
    </source>
</evidence>
<feature type="binding site" evidence="5">
    <location>
        <position position="106"/>
    </location>
    <ligand>
        <name>ATP</name>
        <dbReference type="ChEBI" id="CHEBI:30616"/>
    </ligand>
</feature>
<dbReference type="InterPro" id="IPR054350">
    <property type="entry name" value="PurT/PurK_preATP-grasp"/>
</dbReference>
<dbReference type="Pfam" id="PF22660">
    <property type="entry name" value="RS_preATP-grasp-like"/>
    <property type="match status" value="1"/>
</dbReference>
<dbReference type="GO" id="GO:0005524">
    <property type="term" value="F:ATP binding"/>
    <property type="evidence" value="ECO:0007669"/>
    <property type="project" value="UniProtKB-UniRule"/>
</dbReference>
<feature type="binding site" evidence="5">
    <location>
        <begin position="266"/>
        <end position="267"/>
    </location>
    <ligand>
        <name>ATP</name>
        <dbReference type="ChEBI" id="CHEBI:30616"/>
    </ligand>
</feature>